<dbReference type="InterPro" id="IPR003661">
    <property type="entry name" value="HisK_dim/P_dom"/>
</dbReference>
<keyword evidence="9" id="KW-0812">Transmembrane</keyword>
<dbReference type="CDD" id="cd00130">
    <property type="entry name" value="PAS"/>
    <property type="match status" value="1"/>
</dbReference>
<keyword evidence="5" id="KW-0547">Nucleotide-binding</keyword>
<dbReference type="InterPro" id="IPR005467">
    <property type="entry name" value="His_kinase_dom"/>
</dbReference>
<gene>
    <name evidence="11" type="ORF">OOT00_10520</name>
</gene>
<evidence type="ECO:0000256" key="1">
    <source>
        <dbReference type="ARBA" id="ARBA00000085"/>
    </source>
</evidence>
<dbReference type="Pfam" id="PF11845">
    <property type="entry name" value="Tll0287-like"/>
    <property type="match status" value="1"/>
</dbReference>
<name>A0ABT3NAC9_9BACT</name>
<evidence type="ECO:0000256" key="8">
    <source>
        <dbReference type="ARBA" id="ARBA00023012"/>
    </source>
</evidence>
<keyword evidence="9" id="KW-1133">Transmembrane helix</keyword>
<dbReference type="PRINTS" id="PR00344">
    <property type="entry name" value="BCTRLSENSOR"/>
</dbReference>
<dbReference type="PANTHER" id="PTHR43065">
    <property type="entry name" value="SENSOR HISTIDINE KINASE"/>
    <property type="match status" value="1"/>
</dbReference>
<keyword evidence="12" id="KW-1185">Reference proteome</keyword>
<evidence type="ECO:0000256" key="2">
    <source>
        <dbReference type="ARBA" id="ARBA00012438"/>
    </source>
</evidence>
<dbReference type="Pfam" id="PF13188">
    <property type="entry name" value="PAS_8"/>
    <property type="match status" value="1"/>
</dbReference>
<evidence type="ECO:0000256" key="6">
    <source>
        <dbReference type="ARBA" id="ARBA00022777"/>
    </source>
</evidence>
<dbReference type="InterPro" id="IPR036890">
    <property type="entry name" value="HATPase_C_sf"/>
</dbReference>
<comment type="catalytic activity">
    <reaction evidence="1">
        <text>ATP + protein L-histidine = ADP + protein N-phospho-L-histidine.</text>
        <dbReference type="EC" id="2.7.13.3"/>
    </reaction>
</comment>
<keyword evidence="4" id="KW-0808">Transferase</keyword>
<dbReference type="Pfam" id="PF00512">
    <property type="entry name" value="HisKA"/>
    <property type="match status" value="1"/>
</dbReference>
<dbReference type="InterPro" id="IPR003594">
    <property type="entry name" value="HATPase_dom"/>
</dbReference>
<keyword evidence="3" id="KW-0597">Phosphoprotein</keyword>
<dbReference type="Gene3D" id="1.10.287.130">
    <property type="match status" value="1"/>
</dbReference>
<keyword evidence="9" id="KW-0472">Membrane</keyword>
<dbReference type="SUPFAM" id="SSF47384">
    <property type="entry name" value="Homodimeric domain of signal transducing histidine kinase"/>
    <property type="match status" value="1"/>
</dbReference>
<dbReference type="Gene3D" id="3.30.450.20">
    <property type="entry name" value="PAS domain"/>
    <property type="match status" value="1"/>
</dbReference>
<protein>
    <recommendedName>
        <fullName evidence="2">histidine kinase</fullName>
        <ecNumber evidence="2">2.7.13.3</ecNumber>
    </recommendedName>
</protein>
<proteinExistence type="predicted"/>
<accession>A0ABT3NAC9</accession>
<evidence type="ECO:0000313" key="11">
    <source>
        <dbReference type="EMBL" id="MCW7754419.1"/>
    </source>
</evidence>
<keyword evidence="8" id="KW-0902">Two-component regulatory system</keyword>
<dbReference type="EC" id="2.7.13.3" evidence="2"/>
<dbReference type="CDD" id="cd00082">
    <property type="entry name" value="HisKA"/>
    <property type="match status" value="1"/>
</dbReference>
<keyword evidence="6" id="KW-0418">Kinase</keyword>
<dbReference type="InterPro" id="IPR036097">
    <property type="entry name" value="HisK_dim/P_sf"/>
</dbReference>
<dbReference type="PROSITE" id="PS50109">
    <property type="entry name" value="HIS_KIN"/>
    <property type="match status" value="1"/>
</dbReference>
<dbReference type="Gene3D" id="3.30.565.10">
    <property type="entry name" value="Histidine kinase-like ATPase, C-terminal domain"/>
    <property type="match status" value="1"/>
</dbReference>
<evidence type="ECO:0000256" key="5">
    <source>
        <dbReference type="ARBA" id="ARBA00022741"/>
    </source>
</evidence>
<dbReference type="EMBL" id="JAPFPW010000011">
    <property type="protein sequence ID" value="MCW7754419.1"/>
    <property type="molecule type" value="Genomic_DNA"/>
</dbReference>
<dbReference type="PANTHER" id="PTHR43065:SF10">
    <property type="entry name" value="PEROXIDE STRESS-ACTIVATED HISTIDINE KINASE MAK3"/>
    <property type="match status" value="1"/>
</dbReference>
<dbReference type="Proteomes" id="UP001209681">
    <property type="component" value="Unassembled WGS sequence"/>
</dbReference>
<organism evidence="11 12">
    <name type="scientific">Desulfobotulus pelophilus</name>
    <dbReference type="NCBI Taxonomy" id="2823377"/>
    <lineage>
        <taxon>Bacteria</taxon>
        <taxon>Pseudomonadati</taxon>
        <taxon>Thermodesulfobacteriota</taxon>
        <taxon>Desulfobacteria</taxon>
        <taxon>Desulfobacterales</taxon>
        <taxon>Desulfobacteraceae</taxon>
        <taxon>Desulfobotulus</taxon>
    </lineage>
</organism>
<evidence type="ECO:0000256" key="3">
    <source>
        <dbReference type="ARBA" id="ARBA00022553"/>
    </source>
</evidence>
<reference evidence="11 12" key="1">
    <citation type="submission" date="2022-11" db="EMBL/GenBank/DDBJ databases">
        <title>Desulfobotulus tamanensis H1 sp. nov. - anaerobic, alkaliphilic, sulphate reducing bacterium isolated from terrestrial mud volcano.</title>
        <authorList>
            <person name="Frolova A."/>
            <person name="Merkel A.Y."/>
            <person name="Slobodkin A.I."/>
        </authorList>
    </citation>
    <scope>NUCLEOTIDE SEQUENCE [LARGE SCALE GENOMIC DNA]</scope>
    <source>
        <strain evidence="11 12">H1</strain>
    </source>
</reference>
<evidence type="ECO:0000313" key="12">
    <source>
        <dbReference type="Proteomes" id="UP001209681"/>
    </source>
</evidence>
<dbReference type="InterPro" id="IPR035965">
    <property type="entry name" value="PAS-like_dom_sf"/>
</dbReference>
<feature type="transmembrane region" description="Helical" evidence="9">
    <location>
        <begin position="213"/>
        <end position="235"/>
    </location>
</feature>
<dbReference type="InterPro" id="IPR021796">
    <property type="entry name" value="Tll0287-like_dom"/>
</dbReference>
<comment type="caution">
    <text evidence="11">The sequence shown here is derived from an EMBL/GenBank/DDBJ whole genome shotgun (WGS) entry which is preliminary data.</text>
</comment>
<keyword evidence="7" id="KW-0067">ATP-binding</keyword>
<feature type="domain" description="Histidine kinase" evidence="10">
    <location>
        <begin position="434"/>
        <end position="645"/>
    </location>
</feature>
<evidence type="ECO:0000256" key="7">
    <source>
        <dbReference type="ARBA" id="ARBA00022840"/>
    </source>
</evidence>
<dbReference type="SUPFAM" id="SSF55785">
    <property type="entry name" value="PYP-like sensor domain (PAS domain)"/>
    <property type="match status" value="1"/>
</dbReference>
<evidence type="ECO:0000259" key="10">
    <source>
        <dbReference type="PROSITE" id="PS50109"/>
    </source>
</evidence>
<dbReference type="NCBIfam" id="TIGR00229">
    <property type="entry name" value="sensory_box"/>
    <property type="match status" value="1"/>
</dbReference>
<dbReference type="SUPFAM" id="SSF55874">
    <property type="entry name" value="ATPase domain of HSP90 chaperone/DNA topoisomerase II/histidine kinase"/>
    <property type="match status" value="1"/>
</dbReference>
<sequence>MPKHSIKKRFRLGAALIVLVFCLAAALMEYHYLRHEYFGMLYQKTTIFMAMAESSRDYVREVLRPRMQDHFNDDTFILEAMSTSFVSREVMKRLHDEFPEFNYKRAATNPRNPINLADSFESERIEWFNENQGQSEWSGRLKRDKHSYFVHMTAVRVEESCLVCHGSPDTAPEDILRIYGDQASFYYNAGDVVAAETIYLPIDPTLTRIMEKAWVIFFITALSLASLLVLFYLLFHRTVILNLREILYNFKNINDDFSSVPTLPSTEPGQDEAEQLQTSLSILADKLKEVHHDLLQSEAKYRNLFETAPEAILVSRGGVLTDINAAGLLLFGFTDIREALEIESVYQLFWDGQQTRRLWDILRKDCHIRDMEIRIVNRRGERRDVLFSCIARPGICMEIPDFEASMRDITDKKRMDAYLAQTDRLTSVGELAAGVAHEINNPLGVIQLYAGLIEKAAADDSQIRHDIGIILKHTHICKHVVEALLDFSRAMPTMYNPLDMHDMIAEILGVLSREIQNHGLTLSFSPDTSLPPIIADAQQMKQVWMNLILNAMQATEPGGRIEISSRLDRMGDQAVFTITDTGHGISRRNLNRIFEPFFTTRAEKKGTGLGLAVVYGIISRHGGDIFVDSSPGQGCTFTICLPLEKD</sequence>
<evidence type="ECO:0000256" key="4">
    <source>
        <dbReference type="ARBA" id="ARBA00022679"/>
    </source>
</evidence>
<dbReference type="InterPro" id="IPR004358">
    <property type="entry name" value="Sig_transdc_His_kin-like_C"/>
</dbReference>
<dbReference type="RefSeq" id="WP_265425338.1">
    <property type="nucleotide sequence ID" value="NZ_JAPFPW010000011.1"/>
</dbReference>
<evidence type="ECO:0000256" key="9">
    <source>
        <dbReference type="SAM" id="Phobius"/>
    </source>
</evidence>
<dbReference type="SMART" id="SM00387">
    <property type="entry name" value="HATPase_c"/>
    <property type="match status" value="1"/>
</dbReference>
<dbReference type="SMART" id="SM00388">
    <property type="entry name" value="HisKA"/>
    <property type="match status" value="1"/>
</dbReference>
<dbReference type="InterPro" id="IPR000014">
    <property type="entry name" value="PAS"/>
</dbReference>
<dbReference type="Pfam" id="PF02518">
    <property type="entry name" value="HATPase_c"/>
    <property type="match status" value="1"/>
</dbReference>